<keyword evidence="6" id="KW-1185">Reference proteome</keyword>
<dbReference type="GO" id="GO:0016020">
    <property type="term" value="C:membrane"/>
    <property type="evidence" value="ECO:0007669"/>
    <property type="project" value="InterPro"/>
</dbReference>
<reference evidence="5 6" key="2">
    <citation type="submission" date="2018-12" db="EMBL/GenBank/DDBJ databases">
        <title>Nakamurella antarcticus sp. nov., isolated from Antarctica South Shetland Islands soil.</title>
        <authorList>
            <person name="Peng F."/>
        </authorList>
    </citation>
    <scope>NUCLEOTIDE SEQUENCE [LARGE SCALE GENOMIC DNA]</scope>
    <source>
        <strain evidence="5 6">S14-144</strain>
    </source>
</reference>
<feature type="domain" description="EamA" evidence="4">
    <location>
        <begin position="161"/>
        <end position="292"/>
    </location>
</feature>
<sequence length="311" mass="30722">MTTPPVPVAEGGPAGAGSAGSGLGRWPAVAMVLGSATSTHLGAAIAVLLFARAGAGGVVTLRLAGAALIMMLICRPQVRGYRRSDWAVVIGFGVALAGMNTLFYQAIDRIPLGAAVTIEVLGPLTLSVIASRRAIAWLWAALALGGVILLGGAGFDGLNLTGVAFALGAAAAWAAYIVLSGSTGQRFPKADGLALALVVAAVLTLPLGITSSGSAMFAPAVLGLGLAVAVLSSSLPYTIELLALRALPASTFAILVSLGPGIAATAGYFILDQPMNLIDGAAIALVIAASIGAVLTTPAKQVSADIGLPVP</sequence>
<dbReference type="Proteomes" id="UP000268084">
    <property type="component" value="Chromosome"/>
</dbReference>
<reference evidence="5 6" key="1">
    <citation type="submission" date="2018-11" db="EMBL/GenBank/DDBJ databases">
        <authorList>
            <person name="Da X."/>
        </authorList>
    </citation>
    <scope>NUCLEOTIDE SEQUENCE [LARGE SCALE GENOMIC DNA]</scope>
    <source>
        <strain evidence="5 6">S14-144</strain>
    </source>
</reference>
<gene>
    <name evidence="5" type="ORF">EH165_14560</name>
</gene>
<dbReference type="SUPFAM" id="SSF103481">
    <property type="entry name" value="Multidrug resistance efflux transporter EmrE"/>
    <property type="match status" value="2"/>
</dbReference>
<feature type="transmembrane region" description="Helical" evidence="3">
    <location>
        <begin position="215"/>
        <end position="239"/>
    </location>
</feature>
<evidence type="ECO:0000256" key="3">
    <source>
        <dbReference type="SAM" id="Phobius"/>
    </source>
</evidence>
<dbReference type="KEGG" id="nak:EH165_14560"/>
<dbReference type="InterPro" id="IPR037185">
    <property type="entry name" value="EmrE-like"/>
</dbReference>
<name>A0A3G8ZPJ3_9ACTN</name>
<proteinExistence type="inferred from homology"/>
<feature type="transmembrane region" description="Helical" evidence="3">
    <location>
        <begin position="277"/>
        <end position="295"/>
    </location>
</feature>
<keyword evidence="3" id="KW-0472">Membrane</keyword>
<comment type="similarity">
    <text evidence="1">Belongs to the EamA transporter family.</text>
</comment>
<dbReference type="AlphaFoldDB" id="A0A3G8ZPJ3"/>
<feature type="transmembrane region" description="Helical" evidence="3">
    <location>
        <begin position="191"/>
        <end position="209"/>
    </location>
</feature>
<feature type="transmembrane region" description="Helical" evidence="3">
    <location>
        <begin position="161"/>
        <end position="179"/>
    </location>
</feature>
<evidence type="ECO:0000313" key="5">
    <source>
        <dbReference type="EMBL" id="AZI59180.1"/>
    </source>
</evidence>
<evidence type="ECO:0000313" key="6">
    <source>
        <dbReference type="Proteomes" id="UP000268084"/>
    </source>
</evidence>
<feature type="transmembrane region" description="Helical" evidence="3">
    <location>
        <begin position="110"/>
        <end position="129"/>
    </location>
</feature>
<dbReference type="Pfam" id="PF00892">
    <property type="entry name" value="EamA"/>
    <property type="match status" value="1"/>
</dbReference>
<evidence type="ECO:0000256" key="2">
    <source>
        <dbReference type="SAM" id="MobiDB-lite"/>
    </source>
</evidence>
<feature type="region of interest" description="Disordered" evidence="2">
    <location>
        <begin position="1"/>
        <end position="20"/>
    </location>
</feature>
<evidence type="ECO:0000259" key="4">
    <source>
        <dbReference type="Pfam" id="PF00892"/>
    </source>
</evidence>
<feature type="transmembrane region" description="Helical" evidence="3">
    <location>
        <begin position="86"/>
        <end position="104"/>
    </location>
</feature>
<dbReference type="InterPro" id="IPR000620">
    <property type="entry name" value="EamA_dom"/>
</dbReference>
<keyword evidence="3" id="KW-1133">Transmembrane helix</keyword>
<dbReference type="EMBL" id="CP034170">
    <property type="protein sequence ID" value="AZI59180.1"/>
    <property type="molecule type" value="Genomic_DNA"/>
</dbReference>
<protein>
    <submittedName>
        <fullName evidence="5">EamA family transporter</fullName>
    </submittedName>
</protein>
<organism evidence="5 6">
    <name type="scientific">Nakamurella antarctica</name>
    <dbReference type="NCBI Taxonomy" id="1902245"/>
    <lineage>
        <taxon>Bacteria</taxon>
        <taxon>Bacillati</taxon>
        <taxon>Actinomycetota</taxon>
        <taxon>Actinomycetes</taxon>
        <taxon>Nakamurellales</taxon>
        <taxon>Nakamurellaceae</taxon>
        <taxon>Nakamurella</taxon>
    </lineage>
</organism>
<keyword evidence="3" id="KW-0812">Transmembrane</keyword>
<evidence type="ECO:0000256" key="1">
    <source>
        <dbReference type="ARBA" id="ARBA00007362"/>
    </source>
</evidence>
<feature type="transmembrane region" description="Helical" evidence="3">
    <location>
        <begin position="251"/>
        <end position="271"/>
    </location>
</feature>
<feature type="transmembrane region" description="Helical" evidence="3">
    <location>
        <begin position="136"/>
        <end position="155"/>
    </location>
</feature>
<dbReference type="OrthoDB" id="9815120at2"/>
<accession>A0A3G8ZPJ3</accession>
<dbReference type="RefSeq" id="WP_124800084.1">
    <property type="nucleotide sequence ID" value="NZ_CP034170.1"/>
</dbReference>